<gene>
    <name evidence="2" type="ORF">CR513_16231</name>
</gene>
<sequence length="141" mass="15957">MPYVPPYQPRADAGVATTPRPTQQGVRRPLRMLTAIPTTYTKLLPRLLEQKLVEIVPLKPLVPPYLRSYDPNVRCDYHGGVVGHATERCWILKHKDQGLDVQSNPLLAHRSAVVNAISHENRERTESFSRRGGSLTAWPSW</sequence>
<dbReference type="PANTHER" id="PTHR32108">
    <property type="entry name" value="DNA-DIRECTED RNA POLYMERASE SUBUNIT ALPHA"/>
    <property type="match status" value="1"/>
</dbReference>
<dbReference type="Proteomes" id="UP000257109">
    <property type="component" value="Unassembled WGS sequence"/>
</dbReference>
<accession>A0A371HCQ9</accession>
<comment type="caution">
    <text evidence="2">The sequence shown here is derived from an EMBL/GenBank/DDBJ whole genome shotgun (WGS) entry which is preliminary data.</text>
</comment>
<name>A0A371HCQ9_MUCPR</name>
<feature type="non-terminal residue" evidence="2">
    <location>
        <position position="1"/>
    </location>
</feature>
<dbReference type="EMBL" id="QJKJ01002958">
    <property type="protein sequence ID" value="RDY00570.1"/>
    <property type="molecule type" value="Genomic_DNA"/>
</dbReference>
<organism evidence="2 3">
    <name type="scientific">Mucuna pruriens</name>
    <name type="common">Velvet bean</name>
    <name type="synonym">Dolichos pruriens</name>
    <dbReference type="NCBI Taxonomy" id="157652"/>
    <lineage>
        <taxon>Eukaryota</taxon>
        <taxon>Viridiplantae</taxon>
        <taxon>Streptophyta</taxon>
        <taxon>Embryophyta</taxon>
        <taxon>Tracheophyta</taxon>
        <taxon>Spermatophyta</taxon>
        <taxon>Magnoliopsida</taxon>
        <taxon>eudicotyledons</taxon>
        <taxon>Gunneridae</taxon>
        <taxon>Pentapetalae</taxon>
        <taxon>rosids</taxon>
        <taxon>fabids</taxon>
        <taxon>Fabales</taxon>
        <taxon>Fabaceae</taxon>
        <taxon>Papilionoideae</taxon>
        <taxon>50 kb inversion clade</taxon>
        <taxon>NPAAA clade</taxon>
        <taxon>indigoferoid/millettioid clade</taxon>
        <taxon>Phaseoleae</taxon>
        <taxon>Mucuna</taxon>
    </lineage>
</organism>
<evidence type="ECO:0000313" key="2">
    <source>
        <dbReference type="EMBL" id="RDY00570.1"/>
    </source>
</evidence>
<dbReference type="PANTHER" id="PTHR32108:SF9">
    <property type="entry name" value="REVERSE TRANSCRIPTASE RNASE H-LIKE DOMAIN-CONTAINING PROTEIN"/>
    <property type="match status" value="1"/>
</dbReference>
<dbReference type="AlphaFoldDB" id="A0A371HCQ9"/>
<proteinExistence type="predicted"/>
<evidence type="ECO:0000256" key="1">
    <source>
        <dbReference type="SAM" id="MobiDB-lite"/>
    </source>
</evidence>
<feature type="region of interest" description="Disordered" evidence="1">
    <location>
        <begin position="1"/>
        <end position="26"/>
    </location>
</feature>
<evidence type="ECO:0000313" key="3">
    <source>
        <dbReference type="Proteomes" id="UP000257109"/>
    </source>
</evidence>
<protein>
    <submittedName>
        <fullName evidence="2">Uncharacterized protein</fullName>
    </submittedName>
</protein>
<dbReference type="OrthoDB" id="1418540at2759"/>
<keyword evidence="3" id="KW-1185">Reference proteome</keyword>
<reference evidence="2" key="1">
    <citation type="submission" date="2018-05" db="EMBL/GenBank/DDBJ databases">
        <title>Draft genome of Mucuna pruriens seed.</title>
        <authorList>
            <person name="Nnadi N.E."/>
            <person name="Vos R."/>
            <person name="Hasami M.H."/>
            <person name="Devisetty U.K."/>
            <person name="Aguiy J.C."/>
        </authorList>
    </citation>
    <scope>NUCLEOTIDE SEQUENCE [LARGE SCALE GENOMIC DNA]</scope>
    <source>
        <strain evidence="2">JCA_2017</strain>
    </source>
</reference>